<name>A0A5B9VVU6_9BACT</name>
<sequence length="99" mass="11622">MAVELIFSPEATTDLQEAYDWYEARTMGRGEDFLVRVDACIQSILRLPESYAPFHGDFRRALVRKFPYAVFYEYARNAVTIYGVLHTSRDPAKWRERLP</sequence>
<evidence type="ECO:0000256" key="1">
    <source>
        <dbReference type="ARBA" id="ARBA00006226"/>
    </source>
</evidence>
<reference evidence="3 4" key="1">
    <citation type="submission" date="2019-08" db="EMBL/GenBank/DDBJ databases">
        <title>Deep-cultivation of Planctomycetes and their phenomic and genomic characterization uncovers novel biology.</title>
        <authorList>
            <person name="Wiegand S."/>
            <person name="Jogler M."/>
            <person name="Boedeker C."/>
            <person name="Pinto D."/>
            <person name="Vollmers J."/>
            <person name="Rivas-Marin E."/>
            <person name="Kohn T."/>
            <person name="Peeters S.H."/>
            <person name="Heuer A."/>
            <person name="Rast P."/>
            <person name="Oberbeckmann S."/>
            <person name="Bunk B."/>
            <person name="Jeske O."/>
            <person name="Meyerdierks A."/>
            <person name="Storesund J.E."/>
            <person name="Kallscheuer N."/>
            <person name="Luecker S."/>
            <person name="Lage O.M."/>
            <person name="Pohl T."/>
            <person name="Merkel B.J."/>
            <person name="Hornburger P."/>
            <person name="Mueller R.-W."/>
            <person name="Bruemmer F."/>
            <person name="Labrenz M."/>
            <person name="Spormann A.M."/>
            <person name="Op den Camp H."/>
            <person name="Overmann J."/>
            <person name="Amann R."/>
            <person name="Jetten M.S.M."/>
            <person name="Mascher T."/>
            <person name="Medema M.H."/>
            <person name="Devos D.P."/>
            <person name="Kaster A.-K."/>
            <person name="Ovreas L."/>
            <person name="Rohde M."/>
            <person name="Galperin M.Y."/>
            <person name="Jogler C."/>
        </authorList>
    </citation>
    <scope>NUCLEOTIDE SEQUENCE [LARGE SCALE GENOMIC DNA]</scope>
    <source>
        <strain evidence="3 4">OJF2</strain>
    </source>
</reference>
<dbReference type="Proteomes" id="UP000324233">
    <property type="component" value="Chromosome"/>
</dbReference>
<dbReference type="Pfam" id="PF05016">
    <property type="entry name" value="ParE_toxin"/>
    <property type="match status" value="1"/>
</dbReference>
<dbReference type="Gene3D" id="3.30.2310.20">
    <property type="entry name" value="RelE-like"/>
    <property type="match status" value="1"/>
</dbReference>
<dbReference type="OrthoDB" id="9809155at2"/>
<gene>
    <name evidence="3" type="ORF">OJF2_06630</name>
</gene>
<proteinExistence type="inferred from homology"/>
<comment type="similarity">
    <text evidence="1">Belongs to the RelE toxin family.</text>
</comment>
<dbReference type="AlphaFoldDB" id="A0A5B9VVU6"/>
<dbReference type="InterPro" id="IPR051803">
    <property type="entry name" value="TA_system_RelE-like_toxin"/>
</dbReference>
<keyword evidence="4" id="KW-1185">Reference proteome</keyword>
<evidence type="ECO:0000313" key="3">
    <source>
        <dbReference type="EMBL" id="QEH32194.1"/>
    </source>
</evidence>
<keyword evidence="2" id="KW-1277">Toxin-antitoxin system</keyword>
<dbReference type="EMBL" id="CP042997">
    <property type="protein sequence ID" value="QEH32194.1"/>
    <property type="molecule type" value="Genomic_DNA"/>
</dbReference>
<evidence type="ECO:0000313" key="4">
    <source>
        <dbReference type="Proteomes" id="UP000324233"/>
    </source>
</evidence>
<organism evidence="3 4">
    <name type="scientific">Aquisphaera giovannonii</name>
    <dbReference type="NCBI Taxonomy" id="406548"/>
    <lineage>
        <taxon>Bacteria</taxon>
        <taxon>Pseudomonadati</taxon>
        <taxon>Planctomycetota</taxon>
        <taxon>Planctomycetia</taxon>
        <taxon>Isosphaerales</taxon>
        <taxon>Isosphaeraceae</taxon>
        <taxon>Aquisphaera</taxon>
    </lineage>
</organism>
<evidence type="ECO:0000256" key="2">
    <source>
        <dbReference type="ARBA" id="ARBA00022649"/>
    </source>
</evidence>
<dbReference type="KEGG" id="agv:OJF2_06630"/>
<dbReference type="RefSeq" id="WP_148591196.1">
    <property type="nucleotide sequence ID" value="NZ_CP042997.1"/>
</dbReference>
<dbReference type="InterPro" id="IPR007712">
    <property type="entry name" value="RelE/ParE_toxin"/>
</dbReference>
<dbReference type="InterPro" id="IPR035093">
    <property type="entry name" value="RelE/ParE_toxin_dom_sf"/>
</dbReference>
<protein>
    <submittedName>
        <fullName evidence="3">Plasmid stabilization system protein</fullName>
    </submittedName>
</protein>
<dbReference type="PANTHER" id="PTHR33755:SF8">
    <property type="entry name" value="TOXIN PARE2"/>
    <property type="match status" value="1"/>
</dbReference>
<accession>A0A5B9VVU6</accession>
<dbReference type="PANTHER" id="PTHR33755">
    <property type="entry name" value="TOXIN PARE1-RELATED"/>
    <property type="match status" value="1"/>
</dbReference>